<keyword evidence="2" id="KW-0121">Carboxypeptidase</keyword>
<dbReference type="InterPro" id="IPR009045">
    <property type="entry name" value="Zn_M74/Hedgehog-like"/>
</dbReference>
<dbReference type="Proteomes" id="UP000238071">
    <property type="component" value="Unassembled WGS sequence"/>
</dbReference>
<dbReference type="EMBL" id="PTIY01000003">
    <property type="protein sequence ID" value="PPK72642.1"/>
    <property type="molecule type" value="Genomic_DNA"/>
</dbReference>
<dbReference type="Gene3D" id="3.30.1380.10">
    <property type="match status" value="1"/>
</dbReference>
<protein>
    <submittedName>
        <fullName evidence="2">D-alanyl-D-alanine carboxypeptidase-like protein</fullName>
    </submittedName>
</protein>
<dbReference type="GO" id="GO:0004180">
    <property type="term" value="F:carboxypeptidase activity"/>
    <property type="evidence" value="ECO:0007669"/>
    <property type="project" value="UniProtKB-KW"/>
</dbReference>
<keyword evidence="3" id="KW-1185">Reference proteome</keyword>
<dbReference type="AlphaFoldDB" id="A0A2S6H581"/>
<dbReference type="InterPro" id="IPR039561">
    <property type="entry name" value="Peptidase_M15C"/>
</dbReference>
<dbReference type="RefSeq" id="WP_104422740.1">
    <property type="nucleotide sequence ID" value="NZ_PTIY01000003.1"/>
</dbReference>
<dbReference type="SUPFAM" id="SSF55166">
    <property type="entry name" value="Hedgehog/DD-peptidase"/>
    <property type="match status" value="1"/>
</dbReference>
<comment type="caution">
    <text evidence="2">The sequence shown here is derived from an EMBL/GenBank/DDBJ whole genome shotgun (WGS) entry which is preliminary data.</text>
</comment>
<organism evidence="2 3">
    <name type="scientific">Methylobacter tundripaludum</name>
    <dbReference type="NCBI Taxonomy" id="173365"/>
    <lineage>
        <taxon>Bacteria</taxon>
        <taxon>Pseudomonadati</taxon>
        <taxon>Pseudomonadota</taxon>
        <taxon>Gammaproteobacteria</taxon>
        <taxon>Methylococcales</taxon>
        <taxon>Methylococcaceae</taxon>
        <taxon>Methylobacter</taxon>
    </lineage>
</organism>
<sequence>MTVSHKTCLAKYGPAEKEAAMTLWDVPHHLEIGAIPKRLYCNRDIIPPLERAFANIIDRGLIQQLKTFDGCFNIRKKAQGTTPSLHSWGVAIDINAAWNGYGKKPTMPKELVACFTDADFDWGGNWSMPDGMHFQLSRLPE</sequence>
<name>A0A2S6H581_9GAMM</name>
<reference evidence="2 3" key="1">
    <citation type="submission" date="2018-02" db="EMBL/GenBank/DDBJ databases">
        <title>Subsurface microbial communities from deep shales in Ohio and West Virginia, USA.</title>
        <authorList>
            <person name="Wrighton K."/>
        </authorList>
    </citation>
    <scope>NUCLEOTIDE SEQUENCE [LARGE SCALE GENOMIC DNA]</scope>
    <source>
        <strain evidence="2 3">OWC-G53F</strain>
    </source>
</reference>
<evidence type="ECO:0000313" key="2">
    <source>
        <dbReference type="EMBL" id="PPK72642.1"/>
    </source>
</evidence>
<keyword evidence="2" id="KW-0645">Protease</keyword>
<evidence type="ECO:0000259" key="1">
    <source>
        <dbReference type="Pfam" id="PF13539"/>
    </source>
</evidence>
<feature type="domain" description="Peptidase M15C" evidence="1">
    <location>
        <begin position="81"/>
        <end position="136"/>
    </location>
</feature>
<keyword evidence="2" id="KW-0378">Hydrolase</keyword>
<gene>
    <name evidence="2" type="ORF">B0F88_10375</name>
</gene>
<dbReference type="OrthoDB" id="9799970at2"/>
<evidence type="ECO:0000313" key="3">
    <source>
        <dbReference type="Proteomes" id="UP000238071"/>
    </source>
</evidence>
<proteinExistence type="predicted"/>
<dbReference type="Pfam" id="PF13539">
    <property type="entry name" value="Peptidase_M15_4"/>
    <property type="match status" value="1"/>
</dbReference>
<accession>A0A2S6H581</accession>